<dbReference type="SUPFAM" id="SSF55874">
    <property type="entry name" value="ATPase domain of HSP90 chaperone/DNA topoisomerase II/histidine kinase"/>
    <property type="match status" value="1"/>
</dbReference>
<evidence type="ECO:0000313" key="10">
    <source>
        <dbReference type="Proteomes" id="UP000293142"/>
    </source>
</evidence>
<dbReference type="CDD" id="cd06225">
    <property type="entry name" value="HAMP"/>
    <property type="match status" value="1"/>
</dbReference>
<dbReference type="PROSITE" id="PS50885">
    <property type="entry name" value="HAMP"/>
    <property type="match status" value="1"/>
</dbReference>
<proteinExistence type="predicted"/>
<dbReference type="GO" id="GO:0000155">
    <property type="term" value="F:phosphorelay sensor kinase activity"/>
    <property type="evidence" value="ECO:0007669"/>
    <property type="project" value="InterPro"/>
</dbReference>
<keyword evidence="5" id="KW-0418">Kinase</keyword>
<dbReference type="AlphaFoldDB" id="A0A4Q9DNK4"/>
<keyword evidence="4" id="KW-0808">Transferase</keyword>
<keyword evidence="2" id="KW-1003">Cell membrane</keyword>
<evidence type="ECO:0000256" key="4">
    <source>
        <dbReference type="ARBA" id="ARBA00022679"/>
    </source>
</evidence>
<dbReference type="EMBL" id="SIRE01000011">
    <property type="protein sequence ID" value="TBL77656.1"/>
    <property type="molecule type" value="Genomic_DNA"/>
</dbReference>
<protein>
    <submittedName>
        <fullName evidence="9">HAMP domain-containing protein</fullName>
    </submittedName>
</protein>
<dbReference type="InterPro" id="IPR003660">
    <property type="entry name" value="HAMP_dom"/>
</dbReference>
<organism evidence="9 10">
    <name type="scientific">Paenibacillus thalictri</name>
    <dbReference type="NCBI Taxonomy" id="2527873"/>
    <lineage>
        <taxon>Bacteria</taxon>
        <taxon>Bacillati</taxon>
        <taxon>Bacillota</taxon>
        <taxon>Bacilli</taxon>
        <taxon>Bacillales</taxon>
        <taxon>Paenibacillaceae</taxon>
        <taxon>Paenibacillus</taxon>
    </lineage>
</organism>
<accession>A0A4Q9DNK4</accession>
<comment type="subcellular location">
    <subcellularLocation>
        <location evidence="1">Cell membrane</location>
        <topology evidence="1">Multi-pass membrane protein</topology>
    </subcellularLocation>
</comment>
<keyword evidence="3" id="KW-0597">Phosphoprotein</keyword>
<keyword evidence="7" id="KW-1133">Transmembrane helix</keyword>
<dbReference type="SUPFAM" id="SSF158472">
    <property type="entry name" value="HAMP domain-like"/>
    <property type="match status" value="1"/>
</dbReference>
<feature type="domain" description="HAMP" evidence="8">
    <location>
        <begin position="329"/>
        <end position="382"/>
    </location>
</feature>
<dbReference type="RefSeq" id="WP_131014372.1">
    <property type="nucleotide sequence ID" value="NZ_SIRE01000011.1"/>
</dbReference>
<evidence type="ECO:0000313" key="9">
    <source>
        <dbReference type="EMBL" id="TBL77656.1"/>
    </source>
</evidence>
<name>A0A4Q9DNK4_9BACL</name>
<dbReference type="InterPro" id="IPR010559">
    <property type="entry name" value="Sig_transdc_His_kin_internal"/>
</dbReference>
<evidence type="ECO:0000256" key="5">
    <source>
        <dbReference type="ARBA" id="ARBA00022777"/>
    </source>
</evidence>
<comment type="caution">
    <text evidence="9">The sequence shown here is derived from an EMBL/GenBank/DDBJ whole genome shotgun (WGS) entry which is preliminary data.</text>
</comment>
<dbReference type="OrthoDB" id="2638092at2"/>
<dbReference type="GO" id="GO:0005886">
    <property type="term" value="C:plasma membrane"/>
    <property type="evidence" value="ECO:0007669"/>
    <property type="project" value="UniProtKB-SubCell"/>
</dbReference>
<feature type="transmembrane region" description="Helical" evidence="7">
    <location>
        <begin position="25"/>
        <end position="45"/>
    </location>
</feature>
<dbReference type="Pfam" id="PF00672">
    <property type="entry name" value="HAMP"/>
    <property type="match status" value="1"/>
</dbReference>
<keyword evidence="7" id="KW-0812">Transmembrane</keyword>
<evidence type="ECO:0000256" key="2">
    <source>
        <dbReference type="ARBA" id="ARBA00022475"/>
    </source>
</evidence>
<evidence type="ECO:0000256" key="7">
    <source>
        <dbReference type="SAM" id="Phobius"/>
    </source>
</evidence>
<dbReference type="InterPro" id="IPR003594">
    <property type="entry name" value="HATPase_dom"/>
</dbReference>
<dbReference type="PANTHER" id="PTHR34220:SF7">
    <property type="entry name" value="SENSOR HISTIDINE KINASE YPDA"/>
    <property type="match status" value="1"/>
</dbReference>
<dbReference type="Gene3D" id="3.30.565.10">
    <property type="entry name" value="Histidine kinase-like ATPase, C-terminal domain"/>
    <property type="match status" value="1"/>
</dbReference>
<dbReference type="Pfam" id="PF02518">
    <property type="entry name" value="HATPase_c"/>
    <property type="match status" value="1"/>
</dbReference>
<dbReference type="PANTHER" id="PTHR34220">
    <property type="entry name" value="SENSOR HISTIDINE KINASE YPDA"/>
    <property type="match status" value="1"/>
</dbReference>
<dbReference type="Proteomes" id="UP000293142">
    <property type="component" value="Unassembled WGS sequence"/>
</dbReference>
<keyword evidence="10" id="KW-1185">Reference proteome</keyword>
<sequence>MNRIEIKLVSARVSRFWPATLKNKLFAAFILCVFVPMSIGFVYTFREIETTLQDKLIQKSAFNLAMTRKSLDDVLSILTKAFYIVEKDQTVAAQLREPDLNSDFRRTKIVEDKLVSLDDSLFLYHSPQVYFTVADFYGHMYASFMPKRILDYDIFLKEYGLTRGAGYTPHRWITPDPNYVSGDRSSSPDLLTLLGILLDSNNQPMGYARVSLDYHNWFRAAMQDRVDSQMYSIVSRSGDMLVSSGDGPPLNASALQSLLASKDTEGYFIDEASSTIVLYNYIPALNWYLVSYMKSDLLLSEIHTVKMRYFAIFCTFAVLFACITLFIASSITKPLQRLSKKMVQVVNHRLEIPLTDTNARGEVQELTRTFNQMIRDMKDMLHKLKLEQVQKEAVRFQMLLSQMNPHFLFNTLSTIKFIALRKQNDDIADICISLGQLLETSLNSEIEMIHLKKEIELLNDYIHIQQYRFKFICDIRYEYDEKYDYALVPKLSLQPLIENSIYHGFSNMLESAEIIVRIRAEGKRLTIEVDDNGKGLHMSKTPAVKAGTLRKGIGLSNLRERLQILFKQEAELELIPLEKGARVRFTFPLLLSSPFEMEVTGDVESTAGRG</sequence>
<dbReference type="SMART" id="SM00304">
    <property type="entry name" value="HAMP"/>
    <property type="match status" value="1"/>
</dbReference>
<evidence type="ECO:0000259" key="8">
    <source>
        <dbReference type="PROSITE" id="PS50885"/>
    </source>
</evidence>
<evidence type="ECO:0000256" key="3">
    <source>
        <dbReference type="ARBA" id="ARBA00022553"/>
    </source>
</evidence>
<feature type="transmembrane region" description="Helical" evidence="7">
    <location>
        <begin position="309"/>
        <end position="332"/>
    </location>
</feature>
<dbReference type="Gene3D" id="6.10.340.10">
    <property type="match status" value="1"/>
</dbReference>
<reference evidence="9 10" key="1">
    <citation type="submission" date="2019-02" db="EMBL/GenBank/DDBJ databases">
        <title>Paenibacillus sp. nov., isolated from surface-sterilized tissue of Thalictrum simplex L.</title>
        <authorList>
            <person name="Tuo L."/>
        </authorList>
    </citation>
    <scope>NUCLEOTIDE SEQUENCE [LARGE SCALE GENOMIC DNA]</scope>
    <source>
        <strain evidence="9 10">N2SHLJ1</strain>
    </source>
</reference>
<evidence type="ECO:0000256" key="1">
    <source>
        <dbReference type="ARBA" id="ARBA00004651"/>
    </source>
</evidence>
<gene>
    <name evidence="9" type="ORF">EYB31_16025</name>
</gene>
<dbReference type="Pfam" id="PF06580">
    <property type="entry name" value="His_kinase"/>
    <property type="match status" value="1"/>
</dbReference>
<dbReference type="InterPro" id="IPR036890">
    <property type="entry name" value="HATPase_C_sf"/>
</dbReference>
<evidence type="ECO:0000256" key="6">
    <source>
        <dbReference type="ARBA" id="ARBA00023136"/>
    </source>
</evidence>
<keyword evidence="6 7" id="KW-0472">Membrane</keyword>
<dbReference type="InterPro" id="IPR050640">
    <property type="entry name" value="Bact_2-comp_sensor_kinase"/>
</dbReference>